<keyword evidence="1" id="KW-0678">Repressor</keyword>
<accession>A0A2Z2KCJ8</accession>
<dbReference type="RefSeq" id="WP_087917332.1">
    <property type="nucleotide sequence ID" value="NZ_CP021780.1"/>
</dbReference>
<gene>
    <name evidence="6" type="ORF">B9T62_22540</name>
</gene>
<dbReference type="SUPFAM" id="SSF53822">
    <property type="entry name" value="Periplasmic binding protein-like I"/>
    <property type="match status" value="1"/>
</dbReference>
<dbReference type="KEGG" id="pdh:B9T62_22540"/>
<dbReference type="PANTHER" id="PTHR30146">
    <property type="entry name" value="LACI-RELATED TRANSCRIPTIONAL REPRESSOR"/>
    <property type="match status" value="1"/>
</dbReference>
<evidence type="ECO:0000259" key="5">
    <source>
        <dbReference type="SMART" id="SM00354"/>
    </source>
</evidence>
<dbReference type="CDD" id="cd01392">
    <property type="entry name" value="HTH_LacI"/>
    <property type="match status" value="1"/>
</dbReference>
<dbReference type="EMBL" id="CP021780">
    <property type="protein sequence ID" value="ASA23337.1"/>
    <property type="molecule type" value="Genomic_DNA"/>
</dbReference>
<dbReference type="InterPro" id="IPR046335">
    <property type="entry name" value="LacI/GalR-like_sensor"/>
</dbReference>
<evidence type="ECO:0000256" key="1">
    <source>
        <dbReference type="ARBA" id="ARBA00022491"/>
    </source>
</evidence>
<protein>
    <submittedName>
        <fullName evidence="6">Transcriptional regulator</fullName>
    </submittedName>
</protein>
<evidence type="ECO:0000313" key="7">
    <source>
        <dbReference type="Proteomes" id="UP000249890"/>
    </source>
</evidence>
<keyword evidence="7" id="KW-1185">Reference proteome</keyword>
<sequence>MGRKKRVSMQDIADQLHISKNAVSLALLDKKGVGEEMRYRVLQTAKELGYGQYAEKSSADRNVLILVPERIMSYRDNDHFRFFHDMIWGLEKSIRKRGLSAVIAPIDHEMESGLQLPRQCKEISYIGIILFGIVDKAYARLVWELDTPLVMFDSYHRELPCPVVASANTEGAYEAVTMLIRSGHQRIGFIGPANLTTSHEERWLGYWSAIQEFGLPLDMSKVMTYSAGFHDTEQEIEAYLNDLDEFPTAFFCGNDRIAYLLVRQLRKRSLNVPEDISIVGFDDLQYEEDNGLGMTTMRVEKEKMCEAAADMLLTLKSACRDMLRLYIRPTLVARHSVLTKDSCDQ</sequence>
<evidence type="ECO:0000256" key="3">
    <source>
        <dbReference type="ARBA" id="ARBA00023125"/>
    </source>
</evidence>
<organism evidence="6 7">
    <name type="scientific">Paenibacillus donghaensis</name>
    <dbReference type="NCBI Taxonomy" id="414771"/>
    <lineage>
        <taxon>Bacteria</taxon>
        <taxon>Bacillati</taxon>
        <taxon>Bacillota</taxon>
        <taxon>Bacilli</taxon>
        <taxon>Bacillales</taxon>
        <taxon>Paenibacillaceae</taxon>
        <taxon>Paenibacillus</taxon>
    </lineage>
</organism>
<dbReference type="Gene3D" id="3.40.50.2300">
    <property type="match status" value="2"/>
</dbReference>
<dbReference type="SUPFAM" id="SSF47413">
    <property type="entry name" value="lambda repressor-like DNA-binding domains"/>
    <property type="match status" value="1"/>
</dbReference>
<dbReference type="GO" id="GO:0000976">
    <property type="term" value="F:transcription cis-regulatory region binding"/>
    <property type="evidence" value="ECO:0007669"/>
    <property type="project" value="TreeGrafter"/>
</dbReference>
<dbReference type="GO" id="GO:0003700">
    <property type="term" value="F:DNA-binding transcription factor activity"/>
    <property type="evidence" value="ECO:0007669"/>
    <property type="project" value="TreeGrafter"/>
</dbReference>
<proteinExistence type="predicted"/>
<keyword evidence="4" id="KW-0804">Transcription</keyword>
<name>A0A2Z2KCJ8_9BACL</name>
<dbReference type="PANTHER" id="PTHR30146:SF148">
    <property type="entry name" value="HTH-TYPE TRANSCRIPTIONAL REPRESSOR PURR-RELATED"/>
    <property type="match status" value="1"/>
</dbReference>
<dbReference type="OrthoDB" id="2026446at2"/>
<dbReference type="Pfam" id="PF13377">
    <property type="entry name" value="Peripla_BP_3"/>
    <property type="match status" value="1"/>
</dbReference>
<dbReference type="InterPro" id="IPR000843">
    <property type="entry name" value="HTH_LacI"/>
</dbReference>
<feature type="domain" description="HTH lacI-type" evidence="5">
    <location>
        <begin position="6"/>
        <end position="73"/>
    </location>
</feature>
<dbReference type="InterPro" id="IPR010982">
    <property type="entry name" value="Lambda_DNA-bd_dom_sf"/>
</dbReference>
<dbReference type="InterPro" id="IPR028082">
    <property type="entry name" value="Peripla_BP_I"/>
</dbReference>
<evidence type="ECO:0000256" key="2">
    <source>
        <dbReference type="ARBA" id="ARBA00023015"/>
    </source>
</evidence>
<dbReference type="AlphaFoldDB" id="A0A2Z2KCJ8"/>
<keyword evidence="3" id="KW-0238">DNA-binding</keyword>
<evidence type="ECO:0000256" key="4">
    <source>
        <dbReference type="ARBA" id="ARBA00023163"/>
    </source>
</evidence>
<keyword evidence="2" id="KW-0805">Transcription regulation</keyword>
<evidence type="ECO:0000313" key="6">
    <source>
        <dbReference type="EMBL" id="ASA23337.1"/>
    </source>
</evidence>
<reference evidence="6 7" key="1">
    <citation type="submission" date="2017-06" db="EMBL/GenBank/DDBJ databases">
        <title>Complete genome sequence of Paenibacillus donghaensis KCTC 13049T isolated from East Sea sediment, South Korea.</title>
        <authorList>
            <person name="Jung B.K."/>
            <person name="Hong S.-J."/>
            <person name="Shin J.-H."/>
        </authorList>
    </citation>
    <scope>NUCLEOTIDE SEQUENCE [LARGE SCALE GENOMIC DNA]</scope>
    <source>
        <strain evidence="6 7">KCTC 13049</strain>
    </source>
</reference>
<dbReference type="Gene3D" id="1.10.260.40">
    <property type="entry name" value="lambda repressor-like DNA-binding domains"/>
    <property type="match status" value="1"/>
</dbReference>
<dbReference type="Proteomes" id="UP000249890">
    <property type="component" value="Chromosome"/>
</dbReference>
<dbReference type="SMART" id="SM00354">
    <property type="entry name" value="HTH_LACI"/>
    <property type="match status" value="1"/>
</dbReference>